<evidence type="ECO:0000256" key="1">
    <source>
        <dbReference type="SAM" id="MobiDB-lite"/>
    </source>
</evidence>
<protein>
    <submittedName>
        <fullName evidence="3">DUF1349 domain containing protein</fullName>
    </submittedName>
</protein>
<name>A0A9K3LDI9_9STRA</name>
<feature type="region of interest" description="Disordered" evidence="1">
    <location>
        <begin position="1"/>
        <end position="29"/>
    </location>
</feature>
<dbReference type="EMBL" id="JAGRRH010000016">
    <property type="protein sequence ID" value="KAG7353924.1"/>
    <property type="molecule type" value="Genomic_DNA"/>
</dbReference>
<organism evidence="3 4">
    <name type="scientific">Nitzschia inconspicua</name>
    <dbReference type="NCBI Taxonomy" id="303405"/>
    <lineage>
        <taxon>Eukaryota</taxon>
        <taxon>Sar</taxon>
        <taxon>Stramenopiles</taxon>
        <taxon>Ochrophyta</taxon>
        <taxon>Bacillariophyta</taxon>
        <taxon>Bacillariophyceae</taxon>
        <taxon>Bacillariophycidae</taxon>
        <taxon>Bacillariales</taxon>
        <taxon>Bacillariaceae</taxon>
        <taxon>Nitzschia</taxon>
    </lineage>
</organism>
<dbReference type="Proteomes" id="UP000693970">
    <property type="component" value="Unassembled WGS sequence"/>
</dbReference>
<reference evidence="3" key="1">
    <citation type="journal article" date="2021" name="Sci. Rep.">
        <title>Diploid genomic architecture of Nitzschia inconspicua, an elite biomass production diatom.</title>
        <authorList>
            <person name="Oliver A."/>
            <person name="Podell S."/>
            <person name="Pinowska A."/>
            <person name="Traller J.C."/>
            <person name="Smith S.R."/>
            <person name="McClure R."/>
            <person name="Beliaev A."/>
            <person name="Bohutskyi P."/>
            <person name="Hill E.A."/>
            <person name="Rabines A."/>
            <person name="Zheng H."/>
            <person name="Allen L.Z."/>
            <person name="Kuo A."/>
            <person name="Grigoriev I.V."/>
            <person name="Allen A.E."/>
            <person name="Hazlebeck D."/>
            <person name="Allen E.E."/>
        </authorList>
    </citation>
    <scope>NUCLEOTIDE SEQUENCE</scope>
    <source>
        <strain evidence="3">Hildebrandi</strain>
    </source>
</reference>
<reference evidence="3" key="2">
    <citation type="submission" date="2021-04" db="EMBL/GenBank/DDBJ databases">
        <authorList>
            <person name="Podell S."/>
        </authorList>
    </citation>
    <scope>NUCLEOTIDE SEQUENCE</scope>
    <source>
        <strain evidence="3">Hildebrandi</strain>
    </source>
</reference>
<dbReference type="InterPro" id="IPR009784">
    <property type="entry name" value="DUF1349"/>
</dbReference>
<sequence length="205" mass="24071">MSDEEYSEGDDYNDEPQERERKQGMHWLNEPEEWSQHRTTVMMRSSPGTDFWRKTKTNDIVDNAPFYYLEVEGDFEVRVKVKANYDNPDDQAGIMVREDEENWTKLGIQMVGDVPHMCATVTHDYSDWSLHPLPNLPEYMWIHAKKINSGLEVYISEDSFDWMQIRQGDIVEDAILQVGLYCASPNSDDGLEVIFEDFMIKDEER</sequence>
<dbReference type="OrthoDB" id="42525at2759"/>
<dbReference type="AlphaFoldDB" id="A0A9K3LDI9"/>
<gene>
    <name evidence="2" type="ORF">IV203_003280</name>
    <name evidence="3" type="ORF">IV203_035181</name>
</gene>
<dbReference type="PANTHER" id="PTHR35332">
    <property type="entry name" value="REGULATION OF ENOLASE PROTEIN 1"/>
    <property type="match status" value="1"/>
</dbReference>
<evidence type="ECO:0000313" key="3">
    <source>
        <dbReference type="EMBL" id="KAG7360082.1"/>
    </source>
</evidence>
<dbReference type="PANTHER" id="PTHR35332:SF2">
    <property type="entry name" value="REGULATION OF ENOLASE PROTEIN 1"/>
    <property type="match status" value="1"/>
</dbReference>
<feature type="compositionally biased region" description="Acidic residues" evidence="1">
    <location>
        <begin position="1"/>
        <end position="15"/>
    </location>
</feature>
<comment type="caution">
    <text evidence="3">The sequence shown here is derived from an EMBL/GenBank/DDBJ whole genome shotgun (WGS) entry which is preliminary data.</text>
</comment>
<proteinExistence type="predicted"/>
<evidence type="ECO:0000313" key="2">
    <source>
        <dbReference type="EMBL" id="KAG7353924.1"/>
    </source>
</evidence>
<dbReference type="EMBL" id="JAGRRH010000013">
    <property type="protein sequence ID" value="KAG7360082.1"/>
    <property type="molecule type" value="Genomic_DNA"/>
</dbReference>
<dbReference type="Pfam" id="PF07081">
    <property type="entry name" value="DUF1349"/>
    <property type="match status" value="1"/>
</dbReference>
<keyword evidence="4" id="KW-1185">Reference proteome</keyword>
<evidence type="ECO:0000313" key="4">
    <source>
        <dbReference type="Proteomes" id="UP000693970"/>
    </source>
</evidence>
<accession>A0A9K3LDI9</accession>